<evidence type="ECO:0000256" key="4">
    <source>
        <dbReference type="ARBA" id="ARBA00022989"/>
    </source>
</evidence>
<sequence>MTESVSSSPSEQQLSGIEMGLQSTGLVKTFEEQMLNADDKLSHIDSAHLGEKPEKFRESDAGDGTRREDQILTGARFYTCVSSLLLCTFLVALDQMITASVLTTIADHFNEFNKMTWITAAFMMPMGCCAQGWGRLSISFGRKWILVSGMALFEFGSLITGISISMNMFICGRAIQGVGGSCIQTVVMIIATEITTIDKKPILYGTLTLTFVFASVIGPVIGGIFGTYASWRWCFYLNLCCSAIIFPFFILSYHPKPPVGTFREKLKTVDILDNFLIVASTVLILMGISFGITGSSWKTASAISCLVIGGILLIAFCEYNFKFSKYPVLPSNIVFNKKIFASFIVITFNYSAMMVALQFISIYFANVIGHNAFHTGLSLIPCAVSSCVSSIGSGILIQKLRIIKPFSLLAGLLLPAAAGLLMLMKQKDNLGRDIGFQILLGVSTGLNMQGPIMSGLINAPKTPGTNILMTAYFIFGRSMTALFLEIAEEIYTATLTSGIAKISPMIQGSEYAISEVIVRSDLLDKLNEHDRSLVAGKILESCHDVFWLCFALAIVALIATLFMSNKKLPKSEDVEA</sequence>
<dbReference type="InterPro" id="IPR036259">
    <property type="entry name" value="MFS_trans_sf"/>
</dbReference>
<evidence type="ECO:0000256" key="5">
    <source>
        <dbReference type="ARBA" id="ARBA00023136"/>
    </source>
</evidence>
<feature type="transmembrane region" description="Helical" evidence="6">
    <location>
        <begin position="377"/>
        <end position="397"/>
    </location>
</feature>
<dbReference type="KEGG" id="bnn:FOA43_003230"/>
<feature type="domain" description="Major facilitator superfamily (MFS) profile" evidence="7">
    <location>
        <begin position="80"/>
        <end position="568"/>
    </location>
</feature>
<feature type="transmembrane region" description="Helical" evidence="6">
    <location>
        <begin position="339"/>
        <end position="365"/>
    </location>
</feature>
<dbReference type="PROSITE" id="PS50850">
    <property type="entry name" value="MFS"/>
    <property type="match status" value="1"/>
</dbReference>
<dbReference type="SUPFAM" id="SSF103473">
    <property type="entry name" value="MFS general substrate transporter"/>
    <property type="match status" value="1"/>
</dbReference>
<dbReference type="EMBL" id="CP064815">
    <property type="protein sequence ID" value="QPG75847.1"/>
    <property type="molecule type" value="Genomic_DNA"/>
</dbReference>
<keyword evidence="4 6" id="KW-1133">Transmembrane helix</keyword>
<dbReference type="AlphaFoldDB" id="A0A875RVV7"/>
<dbReference type="RefSeq" id="XP_038779412.1">
    <property type="nucleotide sequence ID" value="XM_038923484.1"/>
</dbReference>
<feature type="transmembrane region" description="Helical" evidence="6">
    <location>
        <begin position="203"/>
        <end position="229"/>
    </location>
</feature>
<evidence type="ECO:0000256" key="2">
    <source>
        <dbReference type="ARBA" id="ARBA00008335"/>
    </source>
</evidence>
<accession>A0A875RVV7</accession>
<evidence type="ECO:0000256" key="1">
    <source>
        <dbReference type="ARBA" id="ARBA00004141"/>
    </source>
</evidence>
<dbReference type="Pfam" id="PF07690">
    <property type="entry name" value="MFS_1"/>
    <property type="match status" value="1"/>
</dbReference>
<keyword evidence="5 6" id="KW-0472">Membrane</keyword>
<evidence type="ECO:0000313" key="9">
    <source>
        <dbReference type="Proteomes" id="UP000662931"/>
    </source>
</evidence>
<dbReference type="Gene3D" id="1.20.1720.10">
    <property type="entry name" value="Multidrug resistance protein D"/>
    <property type="match status" value="1"/>
</dbReference>
<name>A0A875RVV7_EENNA</name>
<dbReference type="OrthoDB" id="10021397at2759"/>
<feature type="transmembrane region" description="Helical" evidence="6">
    <location>
        <begin position="145"/>
        <end position="168"/>
    </location>
</feature>
<dbReference type="PANTHER" id="PTHR23501">
    <property type="entry name" value="MAJOR FACILITATOR SUPERFAMILY"/>
    <property type="match status" value="1"/>
</dbReference>
<feature type="transmembrane region" description="Helical" evidence="6">
    <location>
        <begin position="299"/>
        <end position="319"/>
    </location>
</feature>
<keyword evidence="9" id="KW-1185">Reference proteome</keyword>
<feature type="transmembrane region" description="Helical" evidence="6">
    <location>
        <begin position="545"/>
        <end position="563"/>
    </location>
</feature>
<dbReference type="GO" id="GO:0005886">
    <property type="term" value="C:plasma membrane"/>
    <property type="evidence" value="ECO:0007669"/>
    <property type="project" value="TreeGrafter"/>
</dbReference>
<comment type="similarity">
    <text evidence="2">Belongs to the major facilitator superfamily.</text>
</comment>
<feature type="transmembrane region" description="Helical" evidence="6">
    <location>
        <begin position="406"/>
        <end position="424"/>
    </location>
</feature>
<dbReference type="InterPro" id="IPR020846">
    <property type="entry name" value="MFS_dom"/>
</dbReference>
<feature type="transmembrane region" description="Helical" evidence="6">
    <location>
        <begin position="274"/>
        <end position="293"/>
    </location>
</feature>
<evidence type="ECO:0000256" key="6">
    <source>
        <dbReference type="SAM" id="Phobius"/>
    </source>
</evidence>
<dbReference type="GO" id="GO:0022857">
    <property type="term" value="F:transmembrane transporter activity"/>
    <property type="evidence" value="ECO:0007669"/>
    <property type="project" value="InterPro"/>
</dbReference>
<evidence type="ECO:0000259" key="7">
    <source>
        <dbReference type="PROSITE" id="PS50850"/>
    </source>
</evidence>
<feature type="transmembrane region" description="Helical" evidence="6">
    <location>
        <begin position="235"/>
        <end position="253"/>
    </location>
</feature>
<feature type="transmembrane region" description="Helical" evidence="6">
    <location>
        <begin position="77"/>
        <end position="103"/>
    </location>
</feature>
<evidence type="ECO:0000313" key="8">
    <source>
        <dbReference type="EMBL" id="QPG75847.1"/>
    </source>
</evidence>
<comment type="subcellular location">
    <subcellularLocation>
        <location evidence="1">Membrane</location>
        <topology evidence="1">Multi-pass membrane protein</topology>
    </subcellularLocation>
</comment>
<dbReference type="PRINTS" id="PR01036">
    <property type="entry name" value="TCRTETB"/>
</dbReference>
<keyword evidence="3 6" id="KW-0812">Transmembrane</keyword>
<feature type="transmembrane region" description="Helical" evidence="6">
    <location>
        <begin position="174"/>
        <end position="191"/>
    </location>
</feature>
<dbReference type="Gene3D" id="1.20.1250.20">
    <property type="entry name" value="MFS general substrate transporter like domains"/>
    <property type="match status" value="1"/>
</dbReference>
<evidence type="ECO:0000256" key="3">
    <source>
        <dbReference type="ARBA" id="ARBA00022692"/>
    </source>
</evidence>
<dbReference type="GeneID" id="62196630"/>
<feature type="transmembrane region" description="Helical" evidence="6">
    <location>
        <begin position="115"/>
        <end position="133"/>
    </location>
</feature>
<dbReference type="Proteomes" id="UP000662931">
    <property type="component" value="Chromosome 4"/>
</dbReference>
<organism evidence="8 9">
    <name type="scientific">Eeniella nana</name>
    <name type="common">Yeast</name>
    <name type="synonym">Brettanomyces nanus</name>
    <dbReference type="NCBI Taxonomy" id="13502"/>
    <lineage>
        <taxon>Eukaryota</taxon>
        <taxon>Fungi</taxon>
        <taxon>Dikarya</taxon>
        <taxon>Ascomycota</taxon>
        <taxon>Saccharomycotina</taxon>
        <taxon>Pichiomycetes</taxon>
        <taxon>Pichiales</taxon>
        <taxon>Pichiaceae</taxon>
        <taxon>Brettanomyces</taxon>
    </lineage>
</organism>
<protein>
    <recommendedName>
        <fullName evidence="7">Major facilitator superfamily (MFS) profile domain-containing protein</fullName>
    </recommendedName>
</protein>
<reference evidence="8" key="1">
    <citation type="submission" date="2020-10" db="EMBL/GenBank/DDBJ databases">
        <authorList>
            <person name="Roach M.J.R."/>
        </authorList>
    </citation>
    <scope>NUCLEOTIDE SEQUENCE</scope>
    <source>
        <strain evidence="8">CBS 1945</strain>
    </source>
</reference>
<proteinExistence type="inferred from homology"/>
<gene>
    <name evidence="8" type="ORF">FOA43_003230</name>
</gene>
<dbReference type="PANTHER" id="PTHR23501:SF198">
    <property type="entry name" value="AZOLE RESISTANCE PROTEIN 1-RELATED"/>
    <property type="match status" value="1"/>
</dbReference>
<dbReference type="InterPro" id="IPR011701">
    <property type="entry name" value="MFS"/>
</dbReference>